<dbReference type="Gene3D" id="3.30.450.20">
    <property type="entry name" value="PAS domain"/>
    <property type="match status" value="1"/>
</dbReference>
<dbReference type="NCBIfam" id="TIGR00229">
    <property type="entry name" value="sensory_box"/>
    <property type="match status" value="1"/>
</dbReference>
<gene>
    <name evidence="3" type="ORF">J5V16_01755</name>
</gene>
<dbReference type="InterPro" id="IPR052016">
    <property type="entry name" value="Bact_Sigma-Reg"/>
</dbReference>
<dbReference type="Pfam" id="PF07228">
    <property type="entry name" value="SpoIIE"/>
    <property type="match status" value="1"/>
</dbReference>
<dbReference type="CDD" id="cd00130">
    <property type="entry name" value="PAS"/>
    <property type="match status" value="1"/>
</dbReference>
<dbReference type="EMBL" id="JAGFNP010000001">
    <property type="protein sequence ID" value="MBO3731528.1"/>
    <property type="molecule type" value="Genomic_DNA"/>
</dbReference>
<dbReference type="PANTHER" id="PTHR43156">
    <property type="entry name" value="STAGE II SPORULATION PROTEIN E-RELATED"/>
    <property type="match status" value="1"/>
</dbReference>
<name>A0ABS3TYE6_9ACTN</name>
<dbReference type="InterPro" id="IPR013656">
    <property type="entry name" value="PAS_4"/>
</dbReference>
<comment type="caution">
    <text evidence="3">The sequence shown here is derived from an EMBL/GenBank/DDBJ whole genome shotgun (WGS) entry which is preliminary data.</text>
</comment>
<organism evidence="3 4">
    <name type="scientific">Glycomyces niveus</name>
    <dbReference type="NCBI Taxonomy" id="2820287"/>
    <lineage>
        <taxon>Bacteria</taxon>
        <taxon>Bacillati</taxon>
        <taxon>Actinomycetota</taxon>
        <taxon>Actinomycetes</taxon>
        <taxon>Glycomycetales</taxon>
        <taxon>Glycomycetaceae</taxon>
        <taxon>Glycomyces</taxon>
    </lineage>
</organism>
<evidence type="ECO:0000313" key="4">
    <source>
        <dbReference type="Proteomes" id="UP000681341"/>
    </source>
</evidence>
<dbReference type="InterPro" id="IPR000014">
    <property type="entry name" value="PAS"/>
</dbReference>
<dbReference type="SUPFAM" id="SSF55785">
    <property type="entry name" value="PYP-like sensor domain (PAS domain)"/>
    <property type="match status" value="1"/>
</dbReference>
<keyword evidence="4" id="KW-1185">Reference proteome</keyword>
<dbReference type="PANTHER" id="PTHR43156:SF2">
    <property type="entry name" value="STAGE II SPORULATION PROTEIN E"/>
    <property type="match status" value="1"/>
</dbReference>
<dbReference type="InterPro" id="IPR001932">
    <property type="entry name" value="PPM-type_phosphatase-like_dom"/>
</dbReference>
<feature type="domain" description="PAS" evidence="2">
    <location>
        <begin position="12"/>
        <end position="77"/>
    </location>
</feature>
<accession>A0ABS3TYE6</accession>
<reference evidence="3 4" key="1">
    <citation type="submission" date="2021-03" db="EMBL/GenBank/DDBJ databases">
        <title>Glycomyces sp. nov., a novel actinomycete isolated from soil.</title>
        <authorList>
            <person name="Yang X."/>
            <person name="Xu X."/>
        </authorList>
    </citation>
    <scope>NUCLEOTIDE SEQUENCE [LARGE SCALE GENOMIC DNA]</scope>
    <source>
        <strain evidence="3 4">NEAU-S30</strain>
    </source>
</reference>
<sequence>MPDLDYAAWFATMPSPYIVVTADLVIVEANQAYLETTGRTREDLVGRRLFDAFPESEGTAGSMRKVLESLERVLESGKPDSMILHYDIPVAGRPGEFEERWWSPVFTPILGADGKVEHIFIRSDDVTEFVRSSALSHQMPSVELSDRIALEAELYDRARELHDLNEELRQANLRDRQVAVTLQEAMLLTPDLAKHSDVAVRYRPAIESFNVCGDWYDLVDLTGDRFSVGVGDVVGHGLEAAAVMGMLRSVLNAAIRALERPAHALEVLTLYARSMEGALNTTAVEALVDPSSGLIIYSNSGHPPPVLVHPDRGCDLLNQHVDPPLGARPQHVPCSQAGHPYAPGDTLVLYTDGLIERRDEGIDMGLDRLCEVLTHHCEQSPEDMADAVLDELGVAEGGRDDISLIVVRL</sequence>
<dbReference type="InterPro" id="IPR035965">
    <property type="entry name" value="PAS-like_dom_sf"/>
</dbReference>
<protein>
    <submittedName>
        <fullName evidence="3">SpoIIE family protein phosphatase</fullName>
    </submittedName>
</protein>
<dbReference type="SUPFAM" id="SSF81606">
    <property type="entry name" value="PP2C-like"/>
    <property type="match status" value="1"/>
</dbReference>
<dbReference type="InterPro" id="IPR036457">
    <property type="entry name" value="PPM-type-like_dom_sf"/>
</dbReference>
<dbReference type="Pfam" id="PF08448">
    <property type="entry name" value="PAS_4"/>
    <property type="match status" value="1"/>
</dbReference>
<evidence type="ECO:0000313" key="3">
    <source>
        <dbReference type="EMBL" id="MBO3731528.1"/>
    </source>
</evidence>
<dbReference type="Gene3D" id="3.60.40.10">
    <property type="entry name" value="PPM-type phosphatase domain"/>
    <property type="match status" value="1"/>
</dbReference>
<dbReference type="SMART" id="SM00331">
    <property type="entry name" value="PP2C_SIG"/>
    <property type="match status" value="1"/>
</dbReference>
<dbReference type="SMART" id="SM00091">
    <property type="entry name" value="PAS"/>
    <property type="match status" value="1"/>
</dbReference>
<keyword evidence="1" id="KW-0378">Hydrolase</keyword>
<proteinExistence type="predicted"/>
<dbReference type="Proteomes" id="UP000681341">
    <property type="component" value="Unassembled WGS sequence"/>
</dbReference>
<dbReference type="RefSeq" id="WP_208494223.1">
    <property type="nucleotide sequence ID" value="NZ_JAGFNP010000001.1"/>
</dbReference>
<evidence type="ECO:0000259" key="2">
    <source>
        <dbReference type="PROSITE" id="PS50112"/>
    </source>
</evidence>
<dbReference type="PROSITE" id="PS50112">
    <property type="entry name" value="PAS"/>
    <property type="match status" value="1"/>
</dbReference>
<evidence type="ECO:0000256" key="1">
    <source>
        <dbReference type="ARBA" id="ARBA00022801"/>
    </source>
</evidence>